<reference evidence="2" key="1">
    <citation type="journal article" date="2013" name="Nat. Commun.">
        <title>Whole-genome sequencing of Oryza brachyantha reveals mechanisms underlying Oryza genome evolution.</title>
        <authorList>
            <person name="Chen J."/>
            <person name="Huang Q."/>
            <person name="Gao D."/>
            <person name="Wang J."/>
            <person name="Lang Y."/>
            <person name="Liu T."/>
            <person name="Li B."/>
            <person name="Bai Z."/>
            <person name="Luis Goicoechea J."/>
            <person name="Liang C."/>
            <person name="Chen C."/>
            <person name="Zhang W."/>
            <person name="Sun S."/>
            <person name="Liao Y."/>
            <person name="Zhang X."/>
            <person name="Yang L."/>
            <person name="Song C."/>
            <person name="Wang M."/>
            <person name="Shi J."/>
            <person name="Liu G."/>
            <person name="Liu J."/>
            <person name="Zhou H."/>
            <person name="Zhou W."/>
            <person name="Yu Q."/>
            <person name="An N."/>
            <person name="Chen Y."/>
            <person name="Cai Q."/>
            <person name="Wang B."/>
            <person name="Liu B."/>
            <person name="Min J."/>
            <person name="Huang Y."/>
            <person name="Wu H."/>
            <person name="Li Z."/>
            <person name="Zhang Y."/>
            <person name="Yin Y."/>
            <person name="Song W."/>
            <person name="Jiang J."/>
            <person name="Jackson S.A."/>
            <person name="Wing R.A."/>
            <person name="Wang J."/>
            <person name="Chen M."/>
        </authorList>
    </citation>
    <scope>NUCLEOTIDE SEQUENCE [LARGE SCALE GENOMIC DNA]</scope>
    <source>
        <strain evidence="2">cv. IRGC 101232</strain>
    </source>
</reference>
<evidence type="ECO:0000313" key="2">
    <source>
        <dbReference type="EnsemblPlants" id="OB05G27290.1"/>
    </source>
</evidence>
<proteinExistence type="predicted"/>
<dbReference type="EnsemblPlants" id="OB05G27290.1">
    <property type="protein sequence ID" value="OB05G27290.1"/>
    <property type="gene ID" value="OB05G27290"/>
</dbReference>
<sequence>MPSFPELAAAAASTCLSPPRRSASTAALPSPNIGSPIYEKDVARVVCNPLSGQLLRLPDIGGSSKTTLQRKAGILTQTNRGDQRKLRRPSFSLGNREVGRHGRQCQSPSEYV</sequence>
<organism evidence="2">
    <name type="scientific">Oryza brachyantha</name>
    <name type="common">malo sina</name>
    <dbReference type="NCBI Taxonomy" id="4533"/>
    <lineage>
        <taxon>Eukaryota</taxon>
        <taxon>Viridiplantae</taxon>
        <taxon>Streptophyta</taxon>
        <taxon>Embryophyta</taxon>
        <taxon>Tracheophyta</taxon>
        <taxon>Spermatophyta</taxon>
        <taxon>Magnoliopsida</taxon>
        <taxon>Liliopsida</taxon>
        <taxon>Poales</taxon>
        <taxon>Poaceae</taxon>
        <taxon>BOP clade</taxon>
        <taxon>Oryzoideae</taxon>
        <taxon>Oryzeae</taxon>
        <taxon>Oryzinae</taxon>
        <taxon>Oryza</taxon>
    </lineage>
</organism>
<accession>J3M805</accession>
<name>J3M805_ORYBR</name>
<evidence type="ECO:0000256" key="1">
    <source>
        <dbReference type="SAM" id="MobiDB-lite"/>
    </source>
</evidence>
<feature type="compositionally biased region" description="Polar residues" evidence="1">
    <location>
        <begin position="63"/>
        <end position="80"/>
    </location>
</feature>
<protein>
    <submittedName>
        <fullName evidence="2">Uncharacterized protein</fullName>
    </submittedName>
</protein>
<dbReference type="HOGENOM" id="CLU_2149744_0_0_1"/>
<evidence type="ECO:0000313" key="3">
    <source>
        <dbReference type="Proteomes" id="UP000006038"/>
    </source>
</evidence>
<reference evidence="2" key="2">
    <citation type="submission" date="2013-04" db="UniProtKB">
        <authorList>
            <consortium name="EnsemblPlants"/>
        </authorList>
    </citation>
    <scope>IDENTIFICATION</scope>
</reference>
<dbReference type="AlphaFoldDB" id="J3M805"/>
<dbReference type="Gramene" id="OB05G27290.1">
    <property type="protein sequence ID" value="OB05G27290.1"/>
    <property type="gene ID" value="OB05G27290"/>
</dbReference>
<dbReference type="Proteomes" id="UP000006038">
    <property type="component" value="Chromosome 5"/>
</dbReference>
<feature type="region of interest" description="Disordered" evidence="1">
    <location>
        <begin position="60"/>
        <end position="112"/>
    </location>
</feature>
<keyword evidence="3" id="KW-1185">Reference proteome</keyword>
<feature type="region of interest" description="Disordered" evidence="1">
    <location>
        <begin position="14"/>
        <end position="34"/>
    </location>
</feature>